<dbReference type="GO" id="GO:0046872">
    <property type="term" value="F:metal ion binding"/>
    <property type="evidence" value="ECO:0007669"/>
    <property type="project" value="UniProtKB-KW"/>
</dbReference>
<feature type="domain" description="3H" evidence="2">
    <location>
        <begin position="79"/>
        <end position="175"/>
    </location>
</feature>
<dbReference type="InterPro" id="IPR026043">
    <property type="entry name" value="NadR"/>
</dbReference>
<dbReference type="OrthoDB" id="9792661at2"/>
<keyword evidence="1" id="KW-0479">Metal-binding</keyword>
<proteinExistence type="predicted"/>
<evidence type="ECO:0000313" key="5">
    <source>
        <dbReference type="Proteomes" id="UP000076490"/>
    </source>
</evidence>
<reference evidence="4 5" key="1">
    <citation type="submission" date="2016-01" db="EMBL/GenBank/DDBJ databases">
        <title>Whole genome sequencing of Bhargavaea cecembensis T14.</title>
        <authorList>
            <person name="Hong K.W."/>
        </authorList>
    </citation>
    <scope>NUCLEOTIDE SEQUENCE [LARGE SCALE GENOMIC DNA]</scope>
    <source>
        <strain evidence="4 5">T14</strain>
    </source>
</reference>
<dbReference type="AlphaFoldDB" id="A0A165HHV3"/>
<evidence type="ECO:0000256" key="1">
    <source>
        <dbReference type="PIRSR" id="PIRSR037847-1"/>
    </source>
</evidence>
<dbReference type="InterPro" id="IPR004173">
    <property type="entry name" value="3H_domain"/>
</dbReference>
<comment type="caution">
    <text evidence="4">The sequence shown here is derived from an EMBL/GenBank/DDBJ whole genome shotgun (WGS) entry which is preliminary data.</text>
</comment>
<dbReference type="InterPro" id="IPR036388">
    <property type="entry name" value="WH-like_DNA-bd_sf"/>
</dbReference>
<evidence type="ECO:0000259" key="3">
    <source>
        <dbReference type="Pfam" id="PF08279"/>
    </source>
</evidence>
<dbReference type="InterPro" id="IPR036390">
    <property type="entry name" value="WH_DNA-bd_sf"/>
</dbReference>
<organism evidence="4 5">
    <name type="scientific">Bhargavaea cecembensis</name>
    <dbReference type="NCBI Taxonomy" id="394098"/>
    <lineage>
        <taxon>Bacteria</taxon>
        <taxon>Bacillati</taxon>
        <taxon>Bacillota</taxon>
        <taxon>Bacilli</taxon>
        <taxon>Bacillales</taxon>
        <taxon>Caryophanaceae</taxon>
        <taxon>Bhargavaea</taxon>
    </lineage>
</organism>
<dbReference type="Gene3D" id="3.30.1340.20">
    <property type="entry name" value="3H domain"/>
    <property type="match status" value="1"/>
</dbReference>
<gene>
    <name evidence="4" type="ORF">AV656_01710</name>
</gene>
<feature type="binding site" evidence="1">
    <location>
        <position position="150"/>
    </location>
    <ligand>
        <name>Ni(2+)</name>
        <dbReference type="ChEBI" id="CHEBI:49786"/>
    </ligand>
</feature>
<dbReference type="SUPFAM" id="SSF75500">
    <property type="entry name" value="Putative transcriptional regulator TM1602, C-terminal domain"/>
    <property type="match status" value="1"/>
</dbReference>
<dbReference type="EMBL" id="LQNT01000001">
    <property type="protein sequence ID" value="KZE40019.1"/>
    <property type="molecule type" value="Genomic_DNA"/>
</dbReference>
<dbReference type="SUPFAM" id="SSF46785">
    <property type="entry name" value="Winged helix' DNA-binding domain"/>
    <property type="match status" value="1"/>
</dbReference>
<dbReference type="Pfam" id="PF08279">
    <property type="entry name" value="HTH_11"/>
    <property type="match status" value="1"/>
</dbReference>
<evidence type="ECO:0000313" key="4">
    <source>
        <dbReference type="EMBL" id="KZE40019.1"/>
    </source>
</evidence>
<feature type="binding site" evidence="1">
    <location>
        <position position="91"/>
    </location>
    <ligand>
        <name>Ni(2+)</name>
        <dbReference type="ChEBI" id="CHEBI:49786"/>
    </ligand>
</feature>
<feature type="domain" description="Helix-turn-helix type 11" evidence="3">
    <location>
        <begin position="9"/>
        <end position="61"/>
    </location>
</feature>
<sequence>MEKLKGDERRERILKKLKDSKRPIKGAELAKICGVSRQVIVGDITLLKAHGESIMATSSGYVHLGGEAPERPGARSRKVACTHTPDQTESELNLIVDAGASVRDVTVEHPVYGELNAAIMVNNRHDVGQFLARVQDTGSPFLLELTGGPHLHTITADSEEILDRAVQALREHGFLTDEA</sequence>
<accession>A0A165HHV3</accession>
<dbReference type="Pfam" id="PF02829">
    <property type="entry name" value="3H"/>
    <property type="match status" value="1"/>
</dbReference>
<evidence type="ECO:0000259" key="2">
    <source>
        <dbReference type="Pfam" id="PF02829"/>
    </source>
</evidence>
<dbReference type="RefSeq" id="WP_063178193.1">
    <property type="nucleotide sequence ID" value="NZ_LQNT01000001.1"/>
</dbReference>
<dbReference type="PIRSF" id="PIRSF037847">
    <property type="entry name" value="NiaR"/>
    <property type="match status" value="1"/>
</dbReference>
<protein>
    <submittedName>
        <fullName evidence="4">Transcriptional regulator</fullName>
    </submittedName>
</protein>
<dbReference type="Proteomes" id="UP000076490">
    <property type="component" value="Unassembled WGS sequence"/>
</dbReference>
<keyword evidence="1" id="KW-0533">Nickel</keyword>
<name>A0A165HHV3_9BACL</name>
<feature type="binding site" evidence="1">
    <location>
        <position position="152"/>
    </location>
    <ligand>
        <name>Ni(2+)</name>
        <dbReference type="ChEBI" id="CHEBI:49786"/>
    </ligand>
</feature>
<dbReference type="InterPro" id="IPR035922">
    <property type="entry name" value="3H_dom_sf"/>
</dbReference>
<dbReference type="PANTHER" id="PTHR40068">
    <property type="entry name" value="TRANSCRIPTION REPRESSOR NIAR-RELATED"/>
    <property type="match status" value="1"/>
</dbReference>
<feature type="binding site" evidence="1">
    <location>
        <position position="83"/>
    </location>
    <ligand>
        <name>Ni(2+)</name>
        <dbReference type="ChEBI" id="CHEBI:49786"/>
    </ligand>
</feature>
<dbReference type="PANTHER" id="PTHR40068:SF1">
    <property type="entry name" value="TRANSCRIPTION REPRESSOR NIAR-RELATED"/>
    <property type="match status" value="1"/>
</dbReference>
<dbReference type="InterPro" id="IPR013196">
    <property type="entry name" value="HTH_11"/>
</dbReference>
<dbReference type="Gene3D" id="1.10.10.10">
    <property type="entry name" value="Winged helix-like DNA-binding domain superfamily/Winged helix DNA-binding domain"/>
    <property type="match status" value="1"/>
</dbReference>